<organism evidence="3 4">
    <name type="scientific">Pedobacter suwonensis</name>
    <dbReference type="NCBI Taxonomy" id="332999"/>
    <lineage>
        <taxon>Bacteria</taxon>
        <taxon>Pseudomonadati</taxon>
        <taxon>Bacteroidota</taxon>
        <taxon>Sphingobacteriia</taxon>
        <taxon>Sphingobacteriales</taxon>
        <taxon>Sphingobacteriaceae</taxon>
        <taxon>Pedobacter</taxon>
    </lineage>
</organism>
<feature type="domain" description="DUF6298" evidence="2">
    <location>
        <begin position="484"/>
        <end position="960"/>
    </location>
</feature>
<evidence type="ECO:0000313" key="4">
    <source>
        <dbReference type="Proteomes" id="UP000198836"/>
    </source>
</evidence>
<keyword evidence="4" id="KW-1185">Reference proteome</keyword>
<dbReference type="PROSITE" id="PS51257">
    <property type="entry name" value="PROKAR_LIPOPROTEIN"/>
    <property type="match status" value="1"/>
</dbReference>
<dbReference type="SUPFAM" id="SSF51126">
    <property type="entry name" value="Pectin lyase-like"/>
    <property type="match status" value="1"/>
</dbReference>
<evidence type="ECO:0000256" key="1">
    <source>
        <dbReference type="SAM" id="SignalP"/>
    </source>
</evidence>
<dbReference type="InterPro" id="IPR011050">
    <property type="entry name" value="Pectin_lyase_fold/virulence"/>
</dbReference>
<evidence type="ECO:0000313" key="3">
    <source>
        <dbReference type="EMBL" id="SFA38453.1"/>
    </source>
</evidence>
<gene>
    <name evidence="3" type="ORF">SAMN04488511_101207</name>
</gene>
<dbReference type="Pfam" id="PF19815">
    <property type="entry name" value="DUF6298"/>
    <property type="match status" value="1"/>
</dbReference>
<name>A0A1I0SG90_9SPHI</name>
<dbReference type="Proteomes" id="UP000198836">
    <property type="component" value="Unassembled WGS sequence"/>
</dbReference>
<sequence>MPKTNQILKSMPFKTVPMLVIAFLMGAACFAQKTRPVEPPKPVFKGNDGKLAYTADAQGNRIPDFSYAGYMAGEKAIPTATAKIVVPLVKGDATPYIQRAIDIVSAMQPGKDGLRGAVLLEKGTYEVAGTLKIAASGVIIRGSGMGADGTRIFATGLDRMGVIRVLGKNDKTQKTPVAVTDIYAPVNAIRLTLANTGSFKVGDRITIQRPSTSAWIETLKTVEFGGGESALGWKPGTRDIFWDRKIIAINGSTITFDAPITTALDAKFGGATVAKYKWNGRITQVGIENLKLESDYHKDNIKDEYHRWTAICLENVEDAWVRQVVFEHFAGSAVNVLASAKRITVEDCKSLAPVSEIGGERRYTFLTTGQQTLFQRLYSEYGYHDFVVGFCAPGPNVFVQCQAYLPFSFSGAYDSWASGVLFDIVNIDGQALSYLNRGQDGQGAGWSAANSVFWQCSAARLDNYQPPTAQNWAFGTWAQFSGDGYWDMSNEQIQPRSLYYAQLKDRVGNSIDASAFILPVETEASSSPPVDVAVKLTKLAYKPALTLSEYIDSATERNKIPTEKGQAKLLTASGIHKMSNTQTADVMSIKNGWITRGNEIILGDRQEVPWWNGSARPYGLKNTKFHITRFVPGREGNGLTDNLDDITDSMKNGSVKILDHNYGLWYDRRRDDHERIRRMDGEVWVPFYELPFARSGQDKAWDGLSKYDITKYNLWYWDRLKNFANLADQKGLVLIHENYFQHNIIEAGAHYADFPWRTANNINSTGFPEPVPYAGDKRIFMAEQFYDISNEHRRAIHKAYIRKCLENFEGNSGVIQLIGAEFTGPLHFVQFWIDTIKEWEKETGKHPIIGLSVTKDVQDAILADPERANVVDLIDIRYWHYQADGTAYAPKGGLSLAPRQHARLLKPKKTSFEEVYRAVSEYKTKFPEKAIIYSGDNYENFGWAILMAGGSLSNADHIDKVTLNLISGTKPFLPAGKNVKQYGLENAGKTYVLYNASTEPLSLDLSKATGKFSVKILNPKNGKVLKEEKINGNAVARINKTGSSEELIIINKI</sequence>
<dbReference type="AlphaFoldDB" id="A0A1I0SG90"/>
<dbReference type="EMBL" id="FOJM01000001">
    <property type="protein sequence ID" value="SFA38453.1"/>
    <property type="molecule type" value="Genomic_DNA"/>
</dbReference>
<proteinExistence type="predicted"/>
<dbReference type="InterPro" id="IPR046265">
    <property type="entry name" value="DUF6298"/>
</dbReference>
<keyword evidence="1" id="KW-0732">Signal</keyword>
<feature type="chain" id="PRO_5011514868" description="DUF6298 domain-containing protein" evidence="1">
    <location>
        <begin position="34"/>
        <end position="1053"/>
    </location>
</feature>
<dbReference type="Gene3D" id="2.160.20.10">
    <property type="entry name" value="Single-stranded right-handed beta-helix, Pectin lyase-like"/>
    <property type="match status" value="1"/>
</dbReference>
<dbReference type="STRING" id="332999.SAMN04488511_101207"/>
<evidence type="ECO:0000259" key="2">
    <source>
        <dbReference type="Pfam" id="PF19815"/>
    </source>
</evidence>
<dbReference type="OrthoDB" id="5488826at2"/>
<feature type="signal peptide" evidence="1">
    <location>
        <begin position="1"/>
        <end position="33"/>
    </location>
</feature>
<dbReference type="InterPro" id="IPR012334">
    <property type="entry name" value="Pectin_lyas_fold"/>
</dbReference>
<accession>A0A1I0SG90</accession>
<reference evidence="4" key="1">
    <citation type="submission" date="2016-10" db="EMBL/GenBank/DDBJ databases">
        <authorList>
            <person name="Varghese N."/>
            <person name="Submissions S."/>
        </authorList>
    </citation>
    <scope>NUCLEOTIDE SEQUENCE [LARGE SCALE GENOMIC DNA]</scope>
    <source>
        <strain evidence="4">DSM 18130</strain>
    </source>
</reference>
<protein>
    <recommendedName>
        <fullName evidence="2">DUF6298 domain-containing protein</fullName>
    </recommendedName>
</protein>